<dbReference type="AlphaFoldDB" id="Q1Q4G5"/>
<accession>Q1Q4G5</accession>
<feature type="region of interest" description="Disordered" evidence="1">
    <location>
        <begin position="150"/>
        <end position="188"/>
    </location>
</feature>
<dbReference type="RefSeq" id="WP_099323863.1">
    <property type="nucleotide sequence ID" value="NZ_CP049055.1"/>
</dbReference>
<name>Q1Q4G5_KUEST</name>
<evidence type="ECO:0000256" key="1">
    <source>
        <dbReference type="SAM" id="MobiDB-lite"/>
    </source>
</evidence>
<protein>
    <submittedName>
        <fullName evidence="2">Uncharacterized protein</fullName>
    </submittedName>
</protein>
<reference evidence="2" key="2">
    <citation type="submission" date="2006-01" db="EMBL/GenBank/DDBJ databases">
        <authorList>
            <person name="Genoscope"/>
        </authorList>
    </citation>
    <scope>NUCLEOTIDE SEQUENCE</scope>
</reference>
<evidence type="ECO:0000313" key="2">
    <source>
        <dbReference type="EMBL" id="CAJ74908.1"/>
    </source>
</evidence>
<proteinExistence type="predicted"/>
<feature type="compositionally biased region" description="Basic and acidic residues" evidence="1">
    <location>
        <begin position="167"/>
        <end position="179"/>
    </location>
</feature>
<organism evidence="2">
    <name type="scientific">Kuenenia stuttgartiensis</name>
    <dbReference type="NCBI Taxonomy" id="174633"/>
    <lineage>
        <taxon>Bacteria</taxon>
        <taxon>Pseudomonadati</taxon>
        <taxon>Planctomycetota</taxon>
        <taxon>Candidatus Brocadiia</taxon>
        <taxon>Candidatus Brocadiales</taxon>
        <taxon>Candidatus Brocadiaceae</taxon>
        <taxon>Candidatus Kuenenia</taxon>
    </lineage>
</organism>
<dbReference type="EMBL" id="CT573071">
    <property type="protein sequence ID" value="CAJ74908.1"/>
    <property type="molecule type" value="Genomic_DNA"/>
</dbReference>
<gene>
    <name evidence="2" type="ORF">kuste4146</name>
</gene>
<reference evidence="2" key="1">
    <citation type="journal article" date="2006" name="Nature">
        <title>Deciphering the evolution and metabolism of an anammox bacterium from a community genome.</title>
        <authorList>
            <person name="Strous M."/>
            <person name="Pelletier E."/>
            <person name="Mangenot S."/>
            <person name="Rattei T."/>
            <person name="Lehner A."/>
            <person name="Taylor M.W."/>
            <person name="Horn M."/>
            <person name="Daims H."/>
            <person name="Bartol-Mavel D."/>
            <person name="Wincker P."/>
            <person name="Barbe V."/>
            <person name="Fonknechten N."/>
            <person name="Vallenet D."/>
            <person name="Segurens B."/>
            <person name="Schenowitz-Truong C."/>
            <person name="Medigue C."/>
            <person name="Collingro A."/>
            <person name="Snel B."/>
            <person name="Dutilh B.E."/>
            <person name="OpDenCamp H.J.M."/>
            <person name="vanDerDrift C."/>
            <person name="Cirpus I."/>
            <person name="vanDePas-Schoonen K.T."/>
            <person name="Harhangi H.R."/>
            <person name="vanNiftrik L."/>
            <person name="Schmid M."/>
            <person name="Keltjens J."/>
            <person name="vanDeVossenberg J."/>
            <person name="Kartal B."/>
            <person name="Meier H."/>
            <person name="Frishman D."/>
            <person name="Huynen M.A."/>
            <person name="Mewes H."/>
            <person name="Weissenbach J."/>
            <person name="Jetten M.S.M."/>
            <person name="Wagner M."/>
            <person name="LePaslier D."/>
        </authorList>
    </citation>
    <scope>NUCLEOTIDE SEQUENCE</scope>
</reference>
<sequence>MNNFECSLHEFTHIQVKYQSTAFFFTKNREYTRYISSYIDNFKLILKCANSMMFIDPHLDPTKPRYQDLQRVFSSMAGRSPAPPIEIHRVCYVRSGRSRQVLPESDWKSCFHALSSSLLSAGLFADVFIWDNFHDRFIISDLVGISAQNGFDTTTHPGSKTTWNRLGRQERDDVQREFDPASGRHNLK</sequence>
<feature type="compositionally biased region" description="Polar residues" evidence="1">
    <location>
        <begin position="150"/>
        <end position="164"/>
    </location>
</feature>
<dbReference type="OrthoDB" id="9182171at2"/>